<dbReference type="InterPro" id="IPR036871">
    <property type="entry name" value="PX_dom_sf"/>
</dbReference>
<dbReference type="SUPFAM" id="SSF64268">
    <property type="entry name" value="PX domain"/>
    <property type="match status" value="1"/>
</dbReference>
<dbReference type="PROSITE" id="PS50195">
    <property type="entry name" value="PX"/>
    <property type="match status" value="1"/>
</dbReference>
<dbReference type="EMBL" id="HBIB01031096">
    <property type="protein sequence ID" value="CAE0257906.1"/>
    <property type="molecule type" value="Transcribed_RNA"/>
</dbReference>
<dbReference type="PANTHER" id="PTHR22775">
    <property type="entry name" value="SORTING NEXIN"/>
    <property type="match status" value="1"/>
</dbReference>
<organism evidence="2">
    <name type="scientific">Palpitomonas bilix</name>
    <dbReference type="NCBI Taxonomy" id="652834"/>
    <lineage>
        <taxon>Eukaryota</taxon>
        <taxon>Eukaryota incertae sedis</taxon>
    </lineage>
</organism>
<sequence length="122" mass="14100">MARSIRIPEAVSELVNGKHATFYRIEYEEDGVPDSLVSANKRYSELLEFNNVFKKNVKSQGFFEFPPKRLFRNNDPGFIERRRQDLEDYLQEVLIHSGNAGFVMLMDFLKSDSSSKPSSSED</sequence>
<accession>A0A7S3DHD2</accession>
<dbReference type="Gene3D" id="3.30.1520.10">
    <property type="entry name" value="Phox-like domain"/>
    <property type="match status" value="1"/>
</dbReference>
<name>A0A7S3DHD2_9EUKA</name>
<dbReference type="GO" id="GO:0035091">
    <property type="term" value="F:phosphatidylinositol binding"/>
    <property type="evidence" value="ECO:0007669"/>
    <property type="project" value="InterPro"/>
</dbReference>
<evidence type="ECO:0000259" key="1">
    <source>
        <dbReference type="PROSITE" id="PS50195"/>
    </source>
</evidence>
<dbReference type="AlphaFoldDB" id="A0A7S3DHD2"/>
<dbReference type="CDD" id="cd06093">
    <property type="entry name" value="PX_domain"/>
    <property type="match status" value="1"/>
</dbReference>
<feature type="domain" description="PX" evidence="1">
    <location>
        <begin position="1"/>
        <end position="122"/>
    </location>
</feature>
<dbReference type="SMART" id="SM00312">
    <property type="entry name" value="PX"/>
    <property type="match status" value="1"/>
</dbReference>
<dbReference type="InterPro" id="IPR001683">
    <property type="entry name" value="PX_dom"/>
</dbReference>
<dbReference type="Pfam" id="PF00787">
    <property type="entry name" value="PX"/>
    <property type="match status" value="1"/>
</dbReference>
<evidence type="ECO:0000313" key="2">
    <source>
        <dbReference type="EMBL" id="CAE0257906.1"/>
    </source>
</evidence>
<gene>
    <name evidence="2" type="ORF">PBIL07802_LOCUS20167</name>
</gene>
<protein>
    <recommendedName>
        <fullName evidence="1">PX domain-containing protein</fullName>
    </recommendedName>
</protein>
<dbReference type="PANTHER" id="PTHR22775:SF3">
    <property type="entry name" value="SORTING NEXIN-13"/>
    <property type="match status" value="1"/>
</dbReference>
<proteinExistence type="predicted"/>
<reference evidence="2" key="1">
    <citation type="submission" date="2021-01" db="EMBL/GenBank/DDBJ databases">
        <authorList>
            <person name="Corre E."/>
            <person name="Pelletier E."/>
            <person name="Niang G."/>
            <person name="Scheremetjew M."/>
            <person name="Finn R."/>
            <person name="Kale V."/>
            <person name="Holt S."/>
            <person name="Cochrane G."/>
            <person name="Meng A."/>
            <person name="Brown T."/>
            <person name="Cohen L."/>
        </authorList>
    </citation>
    <scope>NUCLEOTIDE SEQUENCE</scope>
    <source>
        <strain evidence="2">NIES-2562</strain>
    </source>
</reference>